<evidence type="ECO:0000313" key="4">
    <source>
        <dbReference type="Proteomes" id="UP000053268"/>
    </source>
</evidence>
<gene>
    <name evidence="3" type="ORF">RR46_11881</name>
</gene>
<dbReference type="AlphaFoldDB" id="A0A194PNI1"/>
<dbReference type="Proteomes" id="UP000053268">
    <property type="component" value="Unassembled WGS sequence"/>
</dbReference>
<dbReference type="SMART" id="SM00595">
    <property type="entry name" value="MADF"/>
    <property type="match status" value="1"/>
</dbReference>
<evidence type="ECO:0000313" key="3">
    <source>
        <dbReference type="EMBL" id="KPI94877.1"/>
    </source>
</evidence>
<feature type="domain" description="MADF" evidence="2">
    <location>
        <begin position="12"/>
        <end position="108"/>
    </location>
</feature>
<dbReference type="PANTHER" id="PTHR21505">
    <property type="entry name" value="MADF DOMAIN-CONTAINING PROTEIN-RELATED"/>
    <property type="match status" value="1"/>
</dbReference>
<dbReference type="PANTHER" id="PTHR21505:SF8">
    <property type="entry name" value="DPT-YFP REPRESSOR BY OVEREXPRESSION, ISOFORM D-RELATED"/>
    <property type="match status" value="1"/>
</dbReference>
<dbReference type="InterPro" id="IPR006578">
    <property type="entry name" value="MADF-dom"/>
</dbReference>
<reference evidence="3 4" key="1">
    <citation type="journal article" date="2015" name="Nat. Commun.">
        <title>Outbred genome sequencing and CRISPR/Cas9 gene editing in butterflies.</title>
        <authorList>
            <person name="Li X."/>
            <person name="Fan D."/>
            <person name="Zhang W."/>
            <person name="Liu G."/>
            <person name="Zhang L."/>
            <person name="Zhao L."/>
            <person name="Fang X."/>
            <person name="Chen L."/>
            <person name="Dong Y."/>
            <person name="Chen Y."/>
            <person name="Ding Y."/>
            <person name="Zhao R."/>
            <person name="Feng M."/>
            <person name="Zhu Y."/>
            <person name="Feng Y."/>
            <person name="Jiang X."/>
            <person name="Zhu D."/>
            <person name="Xiang H."/>
            <person name="Feng X."/>
            <person name="Li S."/>
            <person name="Wang J."/>
            <person name="Zhang G."/>
            <person name="Kronforst M.R."/>
            <person name="Wang W."/>
        </authorList>
    </citation>
    <scope>NUCLEOTIDE SEQUENCE [LARGE SCALE GENOMIC DNA]</scope>
    <source>
        <strain evidence="3">Ya'a_city_454_Px</strain>
        <tissue evidence="3">Whole body</tissue>
    </source>
</reference>
<feature type="compositionally biased region" description="Basic and acidic residues" evidence="1">
    <location>
        <begin position="274"/>
        <end position="289"/>
    </location>
</feature>
<name>A0A194PNI1_PAPXU</name>
<accession>A0A194PNI1</accession>
<evidence type="ECO:0000259" key="2">
    <source>
        <dbReference type="PROSITE" id="PS51029"/>
    </source>
</evidence>
<proteinExistence type="predicted"/>
<feature type="region of interest" description="Disordered" evidence="1">
    <location>
        <begin position="267"/>
        <end position="289"/>
    </location>
</feature>
<sequence length="289" mass="33417">MADRFTEVQMLKLVKIYRDYPCLWNVNSEFYKNRNTRDSAYKEIWEKLNIPGLSVKDIPKKIKNMRSSYYQELKKIEKSRSDVGQDSIYQPKVSWFTTADGFLRMVRNNQETFANIDENSASDNSETQNNEYCLNEDNSNAAADDINHSDDNNETNNDDNHQYEEFTIPLVKPLKKTKKKKEQQIFIAIERLDNIAKAVTNTTNSLINNKEDEFDTFGKYIAMSLRSLPGELGVIAKTDIQKALSDIQIKALRQKSQTVPLLYEASMSYDPDSESPRKRIKLEVPAEDP</sequence>
<protein>
    <recommendedName>
        <fullName evidence="2">MADF domain-containing protein</fullName>
    </recommendedName>
</protein>
<dbReference type="Pfam" id="PF10545">
    <property type="entry name" value="MADF_DNA_bdg"/>
    <property type="match status" value="1"/>
</dbReference>
<dbReference type="PROSITE" id="PS51029">
    <property type="entry name" value="MADF"/>
    <property type="match status" value="1"/>
</dbReference>
<feature type="region of interest" description="Disordered" evidence="1">
    <location>
        <begin position="140"/>
        <end position="161"/>
    </location>
</feature>
<evidence type="ECO:0000256" key="1">
    <source>
        <dbReference type="SAM" id="MobiDB-lite"/>
    </source>
</evidence>
<organism evidence="3 4">
    <name type="scientific">Papilio xuthus</name>
    <name type="common">Asian swallowtail butterfly</name>
    <dbReference type="NCBI Taxonomy" id="66420"/>
    <lineage>
        <taxon>Eukaryota</taxon>
        <taxon>Metazoa</taxon>
        <taxon>Ecdysozoa</taxon>
        <taxon>Arthropoda</taxon>
        <taxon>Hexapoda</taxon>
        <taxon>Insecta</taxon>
        <taxon>Pterygota</taxon>
        <taxon>Neoptera</taxon>
        <taxon>Endopterygota</taxon>
        <taxon>Lepidoptera</taxon>
        <taxon>Glossata</taxon>
        <taxon>Ditrysia</taxon>
        <taxon>Papilionoidea</taxon>
        <taxon>Papilionidae</taxon>
        <taxon>Papilioninae</taxon>
        <taxon>Papilio</taxon>
    </lineage>
</organism>
<keyword evidence="4" id="KW-1185">Reference proteome</keyword>
<dbReference type="EMBL" id="KQ459597">
    <property type="protein sequence ID" value="KPI94877.1"/>
    <property type="molecule type" value="Genomic_DNA"/>
</dbReference>